<keyword evidence="1" id="KW-0539">Nucleus</keyword>
<dbReference type="InterPro" id="IPR013136">
    <property type="entry name" value="WSTF_Acf1_Cbp146"/>
</dbReference>
<gene>
    <name evidence="4" type="ORF">Ciccas_009971</name>
</gene>
<evidence type="ECO:0000256" key="2">
    <source>
        <dbReference type="SAM" id="MobiDB-lite"/>
    </source>
</evidence>
<evidence type="ECO:0000313" key="4">
    <source>
        <dbReference type="EMBL" id="KAL3311447.1"/>
    </source>
</evidence>
<dbReference type="PROSITE" id="PS51136">
    <property type="entry name" value="WAC"/>
    <property type="match status" value="1"/>
</dbReference>
<name>A0ABD2PVG3_9PLAT</name>
<protein>
    <recommendedName>
        <fullName evidence="3">WAC domain-containing protein</fullName>
    </recommendedName>
</protein>
<keyword evidence="5" id="KW-1185">Reference proteome</keyword>
<dbReference type="EMBL" id="JBJKFK010002228">
    <property type="protein sequence ID" value="KAL3311447.1"/>
    <property type="molecule type" value="Genomic_DNA"/>
</dbReference>
<evidence type="ECO:0000256" key="1">
    <source>
        <dbReference type="PROSITE-ProRule" id="PRU00475"/>
    </source>
</evidence>
<dbReference type="PANTHER" id="PTHR46510:SF1">
    <property type="entry name" value="BROMODOMAIN ADJACENT TO ZINC FINGER DOMAIN PROTEIN 1A"/>
    <property type="match status" value="1"/>
</dbReference>
<feature type="compositionally biased region" description="Low complexity" evidence="2">
    <location>
        <begin position="254"/>
        <end position="266"/>
    </location>
</feature>
<dbReference type="AlphaFoldDB" id="A0ABD2PVG3"/>
<comment type="caution">
    <text evidence="4">The sequence shown here is derived from an EMBL/GenBank/DDBJ whole genome shotgun (WGS) entry which is preliminary data.</text>
</comment>
<dbReference type="PANTHER" id="PTHR46510">
    <property type="entry name" value="BROMODOMAIN ADJACENT TO ZINC FINGER DOMAIN PROTEIN 1A"/>
    <property type="match status" value="1"/>
</dbReference>
<comment type="subcellular location">
    <subcellularLocation>
        <location evidence="1">Nucleus</location>
    </subcellularLocation>
</comment>
<feature type="compositionally biased region" description="Polar residues" evidence="2">
    <location>
        <begin position="240"/>
        <end position="253"/>
    </location>
</feature>
<organism evidence="4 5">
    <name type="scientific">Cichlidogyrus casuarinus</name>
    <dbReference type="NCBI Taxonomy" id="1844966"/>
    <lineage>
        <taxon>Eukaryota</taxon>
        <taxon>Metazoa</taxon>
        <taxon>Spiralia</taxon>
        <taxon>Lophotrochozoa</taxon>
        <taxon>Platyhelminthes</taxon>
        <taxon>Monogenea</taxon>
        <taxon>Monopisthocotylea</taxon>
        <taxon>Dactylogyridea</taxon>
        <taxon>Ancyrocephalidae</taxon>
        <taxon>Cichlidogyrus</taxon>
    </lineage>
</organism>
<dbReference type="InterPro" id="IPR047171">
    <property type="entry name" value="BAZ1A"/>
</dbReference>
<dbReference type="Pfam" id="PF10537">
    <property type="entry name" value="WAC_Acf1_DNA_bd"/>
    <property type="match status" value="1"/>
</dbReference>
<dbReference type="Proteomes" id="UP001626550">
    <property type="component" value="Unassembled WGS sequence"/>
</dbReference>
<reference evidence="4 5" key="1">
    <citation type="submission" date="2024-11" db="EMBL/GenBank/DDBJ databases">
        <title>Adaptive evolution of stress response genes in parasites aligns with host niche diversity.</title>
        <authorList>
            <person name="Hahn C."/>
            <person name="Resl P."/>
        </authorList>
    </citation>
    <scope>NUCLEOTIDE SEQUENCE [LARGE SCALE GENOMIC DNA]</scope>
    <source>
        <strain evidence="4">EGGRZ-B1_66</strain>
        <tissue evidence="4">Body</tissue>
    </source>
</reference>
<sequence length="468" mass="53605">MPKLNSLNQSVRDPDLPTWTCLICGKTDLNYKEATDCETVDQRQLQPFSTGLMKALLYIVNRIKSPSFQDLTNVIHTYAYNRLFPSELVHYTLPNTSETRIGIVEKVEYDKKKFPEPPLIHPEAEDLAYCVVDYEQRRKAPKQIMVLPASFCRRRNFSLLNKEKIRFFIRRTCEIRDDFYKPKEMFLEKVQLPPHTKSTVSWSDFSVDPEPNWSQILCMLYRNEKSLLVKAKQVTVVQPDPQQINQRKQQLGPSSTKAQSTSQSQSDFKEFLNRTPSFVEIRDELGNLCSEPGTKNNTSSPAFDQRNYRQEFYDLAREWSSMIPREDLRLADLVPLPENLTPIHTRLSSENFGMALQIVEFYHAFGHHLNIPCPRLVPDSEHILRRDQSNITGEIEQSDLVNPVFLAGGTKTLKVEAGIGLSLSVLEAALIDNDPAGPLGDIFLGLLKVIRFLEVRAYSIVPCLVKSP</sequence>
<dbReference type="GO" id="GO:0005634">
    <property type="term" value="C:nucleus"/>
    <property type="evidence" value="ECO:0007669"/>
    <property type="project" value="UniProtKB-SubCell"/>
</dbReference>
<feature type="domain" description="WAC" evidence="3">
    <location>
        <begin position="1"/>
        <end position="95"/>
    </location>
</feature>
<evidence type="ECO:0000313" key="5">
    <source>
        <dbReference type="Proteomes" id="UP001626550"/>
    </source>
</evidence>
<evidence type="ECO:0000259" key="3">
    <source>
        <dbReference type="PROSITE" id="PS51136"/>
    </source>
</evidence>
<accession>A0ABD2PVG3</accession>
<proteinExistence type="predicted"/>
<feature type="region of interest" description="Disordered" evidence="2">
    <location>
        <begin position="240"/>
        <end position="266"/>
    </location>
</feature>